<reference evidence="2" key="2">
    <citation type="submission" date="2015-06" db="UniProtKB">
        <authorList>
            <consortium name="EnsemblMetazoa"/>
        </authorList>
    </citation>
    <scope>IDENTIFICATION</scope>
</reference>
<sequence length="493" mass="56840">MKENDRITRTTKLSIKNTVKNRGAFLIDEQLTIPPVVNPQTRAFNGVRNWRTNKLTFEVVDKINNIIIPKTPEILKPCWLQKRSIKKNVRFNLPDEVHSNTTKSILKESPPPPEPTASINIHFNSYNDTGATLLKIIYSWNPDWLKSVHPDLEQNNPSSDINVFDSHEQYKSFYHDIVKRDVWTKIRRNYSSCLYPVKILHYENLQDQLKFKFIIEPINNSFKLFGQVKSIERNVFELTSRFEKSLYEFLIVEKIENGFIRNVCPRFDEELGAYSAIDNIVYSPLKGPILNPGKLLEQKSNPKESIRNFDSGNLSKEQQSIADDTISMCMQDQPNLKLIEGPPGSGKTLLVSNIVLNLITRNLNSKKSPKILICAKNNSAVDTLMKQIVLSNDSAKYSHEWQNSQTSNYRDMENRKKILLNNKQFILEVSNKGKEHLQRLQIINNELKILDELLIIPKNAKHHLTKMILSKANLVFTTLQNCPKLFKWLGGGV</sequence>
<dbReference type="AlphaFoldDB" id="T1GMD2"/>
<dbReference type="STRING" id="36166.T1GMD2"/>
<dbReference type="EMBL" id="CAQQ02393225">
    <property type="status" value="NOT_ANNOTATED_CDS"/>
    <property type="molecule type" value="Genomic_DNA"/>
</dbReference>
<dbReference type="InterPro" id="IPR045055">
    <property type="entry name" value="DNA2/NAM7-like"/>
</dbReference>
<dbReference type="GO" id="GO:0004386">
    <property type="term" value="F:helicase activity"/>
    <property type="evidence" value="ECO:0007669"/>
    <property type="project" value="InterPro"/>
</dbReference>
<accession>T1GMD2</accession>
<evidence type="ECO:0000313" key="3">
    <source>
        <dbReference type="Proteomes" id="UP000015102"/>
    </source>
</evidence>
<evidence type="ECO:0000259" key="1">
    <source>
        <dbReference type="Pfam" id="PF13086"/>
    </source>
</evidence>
<dbReference type="Proteomes" id="UP000015102">
    <property type="component" value="Unassembled WGS sequence"/>
</dbReference>
<organism evidence="2 3">
    <name type="scientific">Megaselia scalaris</name>
    <name type="common">Humpbacked fly</name>
    <name type="synonym">Phora scalaris</name>
    <dbReference type="NCBI Taxonomy" id="36166"/>
    <lineage>
        <taxon>Eukaryota</taxon>
        <taxon>Metazoa</taxon>
        <taxon>Ecdysozoa</taxon>
        <taxon>Arthropoda</taxon>
        <taxon>Hexapoda</taxon>
        <taxon>Insecta</taxon>
        <taxon>Pterygota</taxon>
        <taxon>Neoptera</taxon>
        <taxon>Endopterygota</taxon>
        <taxon>Diptera</taxon>
        <taxon>Brachycera</taxon>
        <taxon>Muscomorpha</taxon>
        <taxon>Platypezoidea</taxon>
        <taxon>Phoridae</taxon>
        <taxon>Megaseliini</taxon>
        <taxon>Megaselia</taxon>
    </lineage>
</organism>
<dbReference type="Gene3D" id="3.40.50.300">
    <property type="entry name" value="P-loop containing nucleotide triphosphate hydrolases"/>
    <property type="match status" value="1"/>
</dbReference>
<reference evidence="3" key="1">
    <citation type="submission" date="2013-02" db="EMBL/GenBank/DDBJ databases">
        <authorList>
            <person name="Hughes D."/>
        </authorList>
    </citation>
    <scope>NUCLEOTIDE SEQUENCE</scope>
    <source>
        <strain>Durham</strain>
        <strain evidence="3">NC isolate 2 -- Noor lab</strain>
    </source>
</reference>
<dbReference type="EnsemblMetazoa" id="MESCA004703-RA">
    <property type="protein sequence ID" value="MESCA004703-PA"/>
    <property type="gene ID" value="MESCA004703"/>
</dbReference>
<dbReference type="PANTHER" id="PTHR10887:SF495">
    <property type="entry name" value="HELICASE SENATAXIN ISOFORM X1-RELATED"/>
    <property type="match status" value="1"/>
</dbReference>
<evidence type="ECO:0000313" key="2">
    <source>
        <dbReference type="EnsemblMetazoa" id="MESCA004703-PA"/>
    </source>
</evidence>
<dbReference type="PANTHER" id="PTHR10887">
    <property type="entry name" value="DNA2/NAM7 HELICASE FAMILY"/>
    <property type="match status" value="1"/>
</dbReference>
<dbReference type="InterPro" id="IPR027417">
    <property type="entry name" value="P-loop_NTPase"/>
</dbReference>
<dbReference type="InterPro" id="IPR041677">
    <property type="entry name" value="DNA2/NAM7_AAA_11"/>
</dbReference>
<dbReference type="HOGENOM" id="CLU_553527_0_0_1"/>
<dbReference type="Pfam" id="PF13086">
    <property type="entry name" value="AAA_11"/>
    <property type="match status" value="1"/>
</dbReference>
<protein>
    <recommendedName>
        <fullName evidence="1">DNA2/NAM7 helicase helicase domain-containing protein</fullName>
    </recommendedName>
</protein>
<name>T1GMD2_MEGSC</name>
<keyword evidence="3" id="KW-1185">Reference proteome</keyword>
<dbReference type="EMBL" id="CAQQ02393226">
    <property type="status" value="NOT_ANNOTATED_CDS"/>
    <property type="molecule type" value="Genomic_DNA"/>
</dbReference>
<dbReference type="SUPFAM" id="SSF52540">
    <property type="entry name" value="P-loop containing nucleoside triphosphate hydrolases"/>
    <property type="match status" value="1"/>
</dbReference>
<feature type="domain" description="DNA2/NAM7 helicase helicase" evidence="1">
    <location>
        <begin position="326"/>
        <end position="392"/>
    </location>
</feature>
<proteinExistence type="predicted"/>